<evidence type="ECO:0000259" key="6">
    <source>
        <dbReference type="PROSITE" id="PS51935"/>
    </source>
</evidence>
<dbReference type="EMBL" id="JAAOXG010000045">
    <property type="protein sequence ID" value="NNJ32061.1"/>
    <property type="molecule type" value="Genomic_DNA"/>
</dbReference>
<dbReference type="Pfam" id="PF00877">
    <property type="entry name" value="NLPC_P60"/>
    <property type="match status" value="1"/>
</dbReference>
<dbReference type="PANTHER" id="PTHR47053">
    <property type="entry name" value="MUREIN DD-ENDOPEPTIDASE MEPH-RELATED"/>
    <property type="match status" value="1"/>
</dbReference>
<gene>
    <name evidence="7" type="ORF">G9470_20055</name>
</gene>
<name>A0ABX1VXZ0_9FIRM</name>
<dbReference type="PROSITE" id="PS51935">
    <property type="entry name" value="NLPC_P60"/>
    <property type="match status" value="1"/>
</dbReference>
<keyword evidence="4" id="KW-0788">Thiol protease</keyword>
<evidence type="ECO:0000256" key="2">
    <source>
        <dbReference type="ARBA" id="ARBA00022670"/>
    </source>
</evidence>
<keyword evidence="5" id="KW-0472">Membrane</keyword>
<dbReference type="RefSeq" id="WP_170823167.1">
    <property type="nucleotide sequence ID" value="NZ_JAAOXG010000045.1"/>
</dbReference>
<evidence type="ECO:0000256" key="3">
    <source>
        <dbReference type="ARBA" id="ARBA00022801"/>
    </source>
</evidence>
<evidence type="ECO:0000256" key="5">
    <source>
        <dbReference type="SAM" id="Phobius"/>
    </source>
</evidence>
<dbReference type="Gene3D" id="3.90.1720.10">
    <property type="entry name" value="endopeptidase domain like (from Nostoc punctiforme)"/>
    <property type="match status" value="1"/>
</dbReference>
<reference evidence="7 8" key="1">
    <citation type="submission" date="2020-03" db="EMBL/GenBank/DDBJ databases">
        <title>Genome Sequence of industrial isolate, B5A.</title>
        <authorList>
            <person name="Sharma S."/>
            <person name="Patil P.B."/>
            <person name="Korpole S."/>
        </authorList>
    </citation>
    <scope>NUCLEOTIDE SEQUENCE [LARGE SCALE GENOMIC DNA]</scope>
    <source>
        <strain evidence="7 8">PI-S10-B5A</strain>
    </source>
</reference>
<protein>
    <submittedName>
        <fullName evidence="7">Peptidoglycan endopeptidase</fullName>
    </submittedName>
</protein>
<accession>A0ABX1VXZ0</accession>
<feature type="domain" description="NlpC/P60" evidence="6">
    <location>
        <begin position="235"/>
        <end position="366"/>
    </location>
</feature>
<keyword evidence="5" id="KW-1133">Transmembrane helix</keyword>
<comment type="similarity">
    <text evidence="1">Belongs to the peptidase C40 family.</text>
</comment>
<comment type="caution">
    <text evidence="7">The sequence shown here is derived from an EMBL/GenBank/DDBJ whole genome shotgun (WGS) entry which is preliminary data.</text>
</comment>
<dbReference type="Proteomes" id="UP000539052">
    <property type="component" value="Unassembled WGS sequence"/>
</dbReference>
<keyword evidence="2" id="KW-0645">Protease</keyword>
<proteinExistence type="inferred from homology"/>
<keyword evidence="3" id="KW-0378">Hydrolase</keyword>
<sequence length="366" mass="40595">MANPVLIAKAAAMVLSNEKIRKGVGWIVVAILSPIFVFVAILCGMLSGAANHNNSALDLCFHGGEIAEDVPEDYREHIKAMRDSFAVIDGIVNELNAKMENGDSLDPIQIKAVFYSLYFGADQPSAVDSRKFADCFVTFEERTRTVTTEDGTTKEETYTIPVPIKDLSVVYQNINTALGITATYEDMANATEIYYRIAYGTATPLEDDSTTGWEGWKYQLSEEELENLYHDLPAGENGSEIVKLAMSRLGDPYSQEKRGQGSYTDCSYLTMWCYKQFGISLPGTAAEQGRYCFNNSLTIAKEDLLPGDLVFWSHKPNGRFMNITHVGIYAGDGKVIDASYSKGVVVYRDLFDSDKQVLYGRPLVKE</sequence>
<dbReference type="PANTHER" id="PTHR47053:SF1">
    <property type="entry name" value="MUREIN DD-ENDOPEPTIDASE MEPH-RELATED"/>
    <property type="match status" value="1"/>
</dbReference>
<organism evidence="7 8">
    <name type="scientific">Lacrimispora defluvii</name>
    <dbReference type="NCBI Taxonomy" id="2719233"/>
    <lineage>
        <taxon>Bacteria</taxon>
        <taxon>Bacillati</taxon>
        <taxon>Bacillota</taxon>
        <taxon>Clostridia</taxon>
        <taxon>Lachnospirales</taxon>
        <taxon>Lachnospiraceae</taxon>
        <taxon>Lacrimispora</taxon>
    </lineage>
</organism>
<dbReference type="InterPro" id="IPR000064">
    <property type="entry name" value="NLP_P60_dom"/>
</dbReference>
<evidence type="ECO:0000256" key="4">
    <source>
        <dbReference type="ARBA" id="ARBA00022807"/>
    </source>
</evidence>
<dbReference type="SUPFAM" id="SSF54001">
    <property type="entry name" value="Cysteine proteinases"/>
    <property type="match status" value="1"/>
</dbReference>
<keyword evidence="5" id="KW-0812">Transmembrane</keyword>
<dbReference type="InterPro" id="IPR038765">
    <property type="entry name" value="Papain-like_cys_pep_sf"/>
</dbReference>
<dbReference type="InterPro" id="IPR051202">
    <property type="entry name" value="Peptidase_C40"/>
</dbReference>
<evidence type="ECO:0000313" key="8">
    <source>
        <dbReference type="Proteomes" id="UP000539052"/>
    </source>
</evidence>
<keyword evidence="8" id="KW-1185">Reference proteome</keyword>
<feature type="transmembrane region" description="Helical" evidence="5">
    <location>
        <begin position="23"/>
        <end position="47"/>
    </location>
</feature>
<evidence type="ECO:0000313" key="7">
    <source>
        <dbReference type="EMBL" id="NNJ32061.1"/>
    </source>
</evidence>
<evidence type="ECO:0000256" key="1">
    <source>
        <dbReference type="ARBA" id="ARBA00007074"/>
    </source>
</evidence>